<feature type="domain" description="HTH tetR-type" evidence="2">
    <location>
        <begin position="3"/>
        <end position="63"/>
    </location>
</feature>
<accession>A0A645HED4</accession>
<evidence type="ECO:0000313" key="3">
    <source>
        <dbReference type="EMBL" id="MPN37397.1"/>
    </source>
</evidence>
<gene>
    <name evidence="3" type="ORF">SDC9_184914</name>
</gene>
<sequence>MEKNTKQIILEAAESEFLEKGYDGARTTQIAKRAGVTHAMVHYYFGTKRNIFNEVFFDKIYTLAKSFLNVFTQKKNFFDTVKNIVEMHFEFLAKHPNLLSFLYSEVVNDEKNRAILVDTLLPTIKENVLDNVNTLLETEIKKGTIHEIKAIDFAIR</sequence>
<comment type="caution">
    <text evidence="3">The sequence shown here is derived from an EMBL/GenBank/DDBJ whole genome shotgun (WGS) entry which is preliminary data.</text>
</comment>
<protein>
    <recommendedName>
        <fullName evidence="2">HTH tetR-type domain-containing protein</fullName>
    </recommendedName>
</protein>
<dbReference type="AlphaFoldDB" id="A0A645HED4"/>
<dbReference type="GO" id="GO:0003677">
    <property type="term" value="F:DNA binding"/>
    <property type="evidence" value="ECO:0007669"/>
    <property type="project" value="UniProtKB-KW"/>
</dbReference>
<dbReference type="PANTHER" id="PTHR30328">
    <property type="entry name" value="TRANSCRIPTIONAL REPRESSOR"/>
    <property type="match status" value="1"/>
</dbReference>
<proteinExistence type="predicted"/>
<dbReference type="Gene3D" id="1.10.357.10">
    <property type="entry name" value="Tetracycline Repressor, domain 2"/>
    <property type="match status" value="1"/>
</dbReference>
<dbReference type="InterPro" id="IPR009057">
    <property type="entry name" value="Homeodomain-like_sf"/>
</dbReference>
<dbReference type="InterPro" id="IPR036271">
    <property type="entry name" value="Tet_transcr_reg_TetR-rel_C_sf"/>
</dbReference>
<dbReference type="InterPro" id="IPR001647">
    <property type="entry name" value="HTH_TetR"/>
</dbReference>
<dbReference type="SUPFAM" id="SSF48498">
    <property type="entry name" value="Tetracyclin repressor-like, C-terminal domain"/>
    <property type="match status" value="1"/>
</dbReference>
<evidence type="ECO:0000259" key="2">
    <source>
        <dbReference type="PROSITE" id="PS50977"/>
    </source>
</evidence>
<dbReference type="PANTHER" id="PTHR30328:SF54">
    <property type="entry name" value="HTH-TYPE TRANSCRIPTIONAL REPRESSOR SCO4008"/>
    <property type="match status" value="1"/>
</dbReference>
<dbReference type="Pfam" id="PF00440">
    <property type="entry name" value="TetR_N"/>
    <property type="match status" value="1"/>
</dbReference>
<dbReference type="SUPFAM" id="SSF46689">
    <property type="entry name" value="Homeodomain-like"/>
    <property type="match status" value="1"/>
</dbReference>
<keyword evidence="1" id="KW-0238">DNA-binding</keyword>
<evidence type="ECO:0000256" key="1">
    <source>
        <dbReference type="ARBA" id="ARBA00023125"/>
    </source>
</evidence>
<dbReference type="PROSITE" id="PS50977">
    <property type="entry name" value="HTH_TETR_2"/>
    <property type="match status" value="1"/>
</dbReference>
<dbReference type="InterPro" id="IPR050109">
    <property type="entry name" value="HTH-type_TetR-like_transc_reg"/>
</dbReference>
<name>A0A645HED4_9ZZZZ</name>
<organism evidence="3">
    <name type="scientific">bioreactor metagenome</name>
    <dbReference type="NCBI Taxonomy" id="1076179"/>
    <lineage>
        <taxon>unclassified sequences</taxon>
        <taxon>metagenomes</taxon>
        <taxon>ecological metagenomes</taxon>
    </lineage>
</organism>
<dbReference type="EMBL" id="VSSQ01092031">
    <property type="protein sequence ID" value="MPN37397.1"/>
    <property type="molecule type" value="Genomic_DNA"/>
</dbReference>
<dbReference type="PRINTS" id="PR00455">
    <property type="entry name" value="HTHTETR"/>
</dbReference>
<reference evidence="3" key="1">
    <citation type="submission" date="2019-08" db="EMBL/GenBank/DDBJ databases">
        <authorList>
            <person name="Kucharzyk K."/>
            <person name="Murdoch R.W."/>
            <person name="Higgins S."/>
            <person name="Loffler F."/>
        </authorList>
    </citation>
    <scope>NUCLEOTIDE SEQUENCE</scope>
</reference>